<dbReference type="Proteomes" id="UP000031532">
    <property type="component" value="Unassembled WGS sequence"/>
</dbReference>
<name>A0A9X5I6T3_9CYAN</name>
<protein>
    <submittedName>
        <fullName evidence="1">Thioredoxin family protein</fullName>
    </submittedName>
</protein>
<gene>
    <name evidence="1" type="ORF">QH73_0022625</name>
</gene>
<dbReference type="RefSeq" id="WP_132867487.1">
    <property type="nucleotide sequence ID" value="NZ_JTJC03000008.1"/>
</dbReference>
<sequence length="104" mass="11439">MIQAFVPCAPSVSLLTADVGGVSDPFTGEYGAGTQREDGFPVKTQRLRSRVEIDMVEEPELAIDMGVRNAPTVVLFKQQQELTRIAGLKPKKQYQEMVQQALST</sequence>
<dbReference type="InterPro" id="IPR036249">
    <property type="entry name" value="Thioredoxin-like_sf"/>
</dbReference>
<dbReference type="Gene3D" id="3.40.30.10">
    <property type="entry name" value="Glutaredoxin"/>
    <property type="match status" value="1"/>
</dbReference>
<dbReference type="EMBL" id="JTJC03000008">
    <property type="protein sequence ID" value="NHC37395.1"/>
    <property type="molecule type" value="Genomic_DNA"/>
</dbReference>
<accession>A0A9X5I6T3</accession>
<evidence type="ECO:0000313" key="1">
    <source>
        <dbReference type="EMBL" id="NHC37395.1"/>
    </source>
</evidence>
<dbReference type="AlphaFoldDB" id="A0A9X5I6T3"/>
<comment type="caution">
    <text evidence="1">The sequence shown here is derived from an EMBL/GenBank/DDBJ whole genome shotgun (WGS) entry which is preliminary data.</text>
</comment>
<proteinExistence type="predicted"/>
<keyword evidence="2" id="KW-1185">Reference proteome</keyword>
<evidence type="ECO:0000313" key="2">
    <source>
        <dbReference type="Proteomes" id="UP000031532"/>
    </source>
</evidence>
<dbReference type="SUPFAM" id="SSF52833">
    <property type="entry name" value="Thioredoxin-like"/>
    <property type="match status" value="1"/>
</dbReference>
<dbReference type="CDD" id="cd02947">
    <property type="entry name" value="TRX_family"/>
    <property type="match status" value="1"/>
</dbReference>
<reference evidence="1 2" key="1">
    <citation type="journal article" date="2015" name="Genome Announc.">
        <title>Draft Genome Sequence of the Terrestrial Cyanobacterium Scytonema millei VB511283, Isolated from Eastern India.</title>
        <authorList>
            <person name="Sen D."/>
            <person name="Chandrababunaidu M.M."/>
            <person name="Singh D."/>
            <person name="Sanghi N."/>
            <person name="Ghorai A."/>
            <person name="Mishra G.P."/>
            <person name="Madduluri M."/>
            <person name="Adhikary S.P."/>
            <person name="Tripathy S."/>
        </authorList>
    </citation>
    <scope>NUCLEOTIDE SEQUENCE [LARGE SCALE GENOMIC DNA]</scope>
    <source>
        <strain evidence="1 2">VB511283</strain>
    </source>
</reference>
<organism evidence="1 2">
    <name type="scientific">Scytonema millei VB511283</name>
    <dbReference type="NCBI Taxonomy" id="1245923"/>
    <lineage>
        <taxon>Bacteria</taxon>
        <taxon>Bacillati</taxon>
        <taxon>Cyanobacteriota</taxon>
        <taxon>Cyanophyceae</taxon>
        <taxon>Nostocales</taxon>
        <taxon>Scytonemataceae</taxon>
        <taxon>Scytonema</taxon>
    </lineage>
</organism>